<evidence type="ECO:0000256" key="5">
    <source>
        <dbReference type="SAM" id="MobiDB-lite"/>
    </source>
</evidence>
<feature type="domain" description="Peptidase A1" evidence="7">
    <location>
        <begin position="7"/>
        <end position="420"/>
    </location>
</feature>
<keyword evidence="2 6" id="KW-0812">Transmembrane</keyword>
<feature type="transmembrane region" description="Helical" evidence="6">
    <location>
        <begin position="512"/>
        <end position="534"/>
    </location>
</feature>
<keyword evidence="9" id="KW-1185">Reference proteome</keyword>
<proteinExistence type="predicted"/>
<evidence type="ECO:0000259" key="7">
    <source>
        <dbReference type="PROSITE" id="PS51767"/>
    </source>
</evidence>
<protein>
    <submittedName>
        <fullName evidence="8">Aspartic peptidase domain-containing protein</fullName>
    </submittedName>
</protein>
<dbReference type="SUPFAM" id="SSF50630">
    <property type="entry name" value="Acid proteases"/>
    <property type="match status" value="1"/>
</dbReference>
<gene>
    <name evidence="8" type="ORF">C8A01DRAFT_20354</name>
</gene>
<dbReference type="PROSITE" id="PS51767">
    <property type="entry name" value="PEPTIDASE_A1"/>
    <property type="match status" value="1"/>
</dbReference>
<evidence type="ECO:0000256" key="3">
    <source>
        <dbReference type="ARBA" id="ARBA00022989"/>
    </source>
</evidence>
<accession>A0AAN6P854</accession>
<dbReference type="GO" id="GO:0016020">
    <property type="term" value="C:membrane"/>
    <property type="evidence" value="ECO:0007669"/>
    <property type="project" value="UniProtKB-SubCell"/>
</dbReference>
<dbReference type="AlphaFoldDB" id="A0AAN6P854"/>
<dbReference type="InterPro" id="IPR033121">
    <property type="entry name" value="PEPTIDASE_A1"/>
</dbReference>
<dbReference type="InterPro" id="IPR051694">
    <property type="entry name" value="Immunoregulatory_rcpt-like"/>
</dbReference>
<feature type="region of interest" description="Disordered" evidence="5">
    <location>
        <begin position="541"/>
        <end position="576"/>
    </location>
</feature>
<reference evidence="9" key="1">
    <citation type="journal article" date="2023" name="Mol. Phylogenet. Evol.">
        <title>Genome-scale phylogeny and comparative genomics of the fungal order Sordariales.</title>
        <authorList>
            <person name="Hensen N."/>
            <person name="Bonometti L."/>
            <person name="Westerberg I."/>
            <person name="Brannstrom I.O."/>
            <person name="Guillou S."/>
            <person name="Cros-Aarteil S."/>
            <person name="Calhoun S."/>
            <person name="Haridas S."/>
            <person name="Kuo A."/>
            <person name="Mondo S."/>
            <person name="Pangilinan J."/>
            <person name="Riley R."/>
            <person name="LaButti K."/>
            <person name="Andreopoulos B."/>
            <person name="Lipzen A."/>
            <person name="Chen C."/>
            <person name="Yan M."/>
            <person name="Daum C."/>
            <person name="Ng V."/>
            <person name="Clum A."/>
            <person name="Steindorff A."/>
            <person name="Ohm R.A."/>
            <person name="Martin F."/>
            <person name="Silar P."/>
            <person name="Natvig D.O."/>
            <person name="Lalanne C."/>
            <person name="Gautier V."/>
            <person name="Ament-Velasquez S.L."/>
            <person name="Kruys A."/>
            <person name="Hutchinson M.I."/>
            <person name="Powell A.J."/>
            <person name="Barry K."/>
            <person name="Miller A.N."/>
            <person name="Grigoriev I.V."/>
            <person name="Debuchy R."/>
            <person name="Gladieux P."/>
            <person name="Hiltunen Thoren M."/>
            <person name="Johannesson H."/>
        </authorList>
    </citation>
    <scope>NUCLEOTIDE SEQUENCE [LARGE SCALE GENOMIC DNA]</scope>
    <source>
        <strain evidence="9">CBS 284.82</strain>
    </source>
</reference>
<dbReference type="GO" id="GO:0071944">
    <property type="term" value="C:cell periphery"/>
    <property type="evidence" value="ECO:0007669"/>
    <property type="project" value="UniProtKB-ARBA"/>
</dbReference>
<dbReference type="Gene3D" id="2.40.70.10">
    <property type="entry name" value="Acid Proteases"/>
    <property type="match status" value="1"/>
</dbReference>
<organism evidence="8 9">
    <name type="scientific">Parachaetomium inaequale</name>
    <dbReference type="NCBI Taxonomy" id="2588326"/>
    <lineage>
        <taxon>Eukaryota</taxon>
        <taxon>Fungi</taxon>
        <taxon>Dikarya</taxon>
        <taxon>Ascomycota</taxon>
        <taxon>Pezizomycotina</taxon>
        <taxon>Sordariomycetes</taxon>
        <taxon>Sordariomycetidae</taxon>
        <taxon>Sordariales</taxon>
        <taxon>Chaetomiaceae</taxon>
        <taxon>Parachaetomium</taxon>
    </lineage>
</organism>
<sequence>MILLLFYLCRPTLAQSPHAATWSAEPFGPDGPWNAVQVSLGGQAELSLFPGRVFSSFVTTSDYCAFNNSIPHCASGTYLKDAAVASARLNPNARINYRPPAQELIRGIETLGYTSFYLDAINVGFPLGAIMNHTLNIIESPTQMLAYPGGTWYPIFTGCLSLGAPDRFQVFDGMGTPGQADTPTINASMIPWALKEEGQTLSSSFSLHYGSAAPSAKVSGSLLYGGYDRSRVAGDVLSLDGDLSTLINIKDISIRVIKGSSPFANQTTPSSPNPTAITGLLAQGNSTITPAGLPVLLDPCSPYLTLPKSTCDAIASHLPVTYNPSLGLYLWNTTSPSYTPIITSASALTLTLTGTRNTESTTINIPFAHLNLTLTTPFVPSPVPYFPCFTGGTGTYVLGRAFFQDAFLGANWERKKTWLAQAPGPNISGRMDAVNIQPDQEAVEKGGNDWERSWEGFWTVLGKGEAGEPGSKTGEDGGGGSEGAGGGGGGGGGNESSPTAAGQEATAGLSTAAVAGIAVGAAVAVLGVGLLFYLRRRARKPQASPPLHQAASPYEADGKEKSLPHSGSGSWHGAPAEVSDMDNRVFEVSDVDHRVYEMPVNSPDWQTVRLGATRGGGGFT</sequence>
<dbReference type="EMBL" id="MU854594">
    <property type="protein sequence ID" value="KAK4032572.1"/>
    <property type="molecule type" value="Genomic_DNA"/>
</dbReference>
<dbReference type="PANTHER" id="PTHR15549">
    <property type="entry name" value="PAIRED IMMUNOGLOBULIN-LIKE TYPE 2 RECEPTOR"/>
    <property type="match status" value="1"/>
</dbReference>
<evidence type="ECO:0000313" key="8">
    <source>
        <dbReference type="EMBL" id="KAK4032572.1"/>
    </source>
</evidence>
<dbReference type="InterPro" id="IPR021109">
    <property type="entry name" value="Peptidase_aspartic_dom_sf"/>
</dbReference>
<dbReference type="Proteomes" id="UP001303115">
    <property type="component" value="Unassembled WGS sequence"/>
</dbReference>
<feature type="region of interest" description="Disordered" evidence="5">
    <location>
        <begin position="462"/>
        <end position="503"/>
    </location>
</feature>
<feature type="compositionally biased region" description="Gly residues" evidence="5">
    <location>
        <begin position="476"/>
        <end position="494"/>
    </location>
</feature>
<evidence type="ECO:0000313" key="9">
    <source>
        <dbReference type="Proteomes" id="UP001303115"/>
    </source>
</evidence>
<evidence type="ECO:0000256" key="2">
    <source>
        <dbReference type="ARBA" id="ARBA00022692"/>
    </source>
</evidence>
<keyword evidence="4 6" id="KW-0472">Membrane</keyword>
<comment type="subcellular location">
    <subcellularLocation>
        <location evidence="1">Membrane</location>
        <topology evidence="1">Single-pass membrane protein</topology>
    </subcellularLocation>
</comment>
<evidence type="ECO:0000256" key="4">
    <source>
        <dbReference type="ARBA" id="ARBA00023136"/>
    </source>
</evidence>
<name>A0AAN6P854_9PEZI</name>
<evidence type="ECO:0000256" key="1">
    <source>
        <dbReference type="ARBA" id="ARBA00004167"/>
    </source>
</evidence>
<comment type="caution">
    <text evidence="8">The sequence shown here is derived from an EMBL/GenBank/DDBJ whole genome shotgun (WGS) entry which is preliminary data.</text>
</comment>
<keyword evidence="3 6" id="KW-1133">Transmembrane helix</keyword>
<evidence type="ECO:0000256" key="6">
    <source>
        <dbReference type="SAM" id="Phobius"/>
    </source>
</evidence>